<evidence type="ECO:0000256" key="3">
    <source>
        <dbReference type="ARBA" id="ARBA00022989"/>
    </source>
</evidence>
<evidence type="ECO:0000259" key="8">
    <source>
        <dbReference type="Pfam" id="PF20684"/>
    </source>
</evidence>
<comment type="caution">
    <text evidence="9">The sequence shown here is derived from an EMBL/GenBank/DDBJ whole genome shotgun (WGS) entry which is preliminary data.</text>
</comment>
<organism evidence="9 10">
    <name type="scientific">Neoarthrinium moseri</name>
    <dbReference type="NCBI Taxonomy" id="1658444"/>
    <lineage>
        <taxon>Eukaryota</taxon>
        <taxon>Fungi</taxon>
        <taxon>Dikarya</taxon>
        <taxon>Ascomycota</taxon>
        <taxon>Pezizomycotina</taxon>
        <taxon>Sordariomycetes</taxon>
        <taxon>Xylariomycetidae</taxon>
        <taxon>Amphisphaeriales</taxon>
        <taxon>Apiosporaceae</taxon>
        <taxon>Neoarthrinium</taxon>
    </lineage>
</organism>
<evidence type="ECO:0000256" key="2">
    <source>
        <dbReference type="ARBA" id="ARBA00022692"/>
    </source>
</evidence>
<keyword evidence="2 7" id="KW-0812">Transmembrane</keyword>
<feature type="transmembrane region" description="Helical" evidence="7">
    <location>
        <begin position="87"/>
        <end position="107"/>
    </location>
</feature>
<dbReference type="InterPro" id="IPR052337">
    <property type="entry name" value="SAT4-like"/>
</dbReference>
<comment type="similarity">
    <text evidence="5">Belongs to the SAT4 family.</text>
</comment>
<feature type="transmembrane region" description="Helical" evidence="7">
    <location>
        <begin position="229"/>
        <end position="249"/>
    </location>
</feature>
<dbReference type="EMBL" id="JAFIMR010000063">
    <property type="protein sequence ID" value="KAI1852157.1"/>
    <property type="molecule type" value="Genomic_DNA"/>
</dbReference>
<sequence length="412" mass="44751">MSTIAGENVDDIGPQINGVSWALTGVAGVFLGTRIYIRLTAGRRSLWWDDYFLLASWLFLVVDASLSTYGVHLGFGKHQEVVPMETVFDLVLIASVSTVFTLLAAAWSKTSFAITLLQLTRGPAKAGVWAIIISMNLMFIVNAILPFAQCVPTQKVWSIVTAAYSATMDWILAIMAWAIIWRLNMKLKEKVGVAICMSLGIVAGATSILRCIKIKLVEEDDFTYRSGELAIWTVAEIATTIMAASIPVLRVHVRKIVTVHANVAATTSNHPGNDTYNNPYHRSAADGTFLRNLRIASKGSEHRTVITSGHRSSTGARSGYSGGGGSRRGRLSRDRRRTRRATGSLAGGLGPETTGRIVKVDTVVVDYGERRSSDEDTSTLVGDRASSTLRRASIELEDMPDLPMYGALGDLK</sequence>
<feature type="transmembrane region" description="Helical" evidence="7">
    <location>
        <begin position="157"/>
        <end position="179"/>
    </location>
</feature>
<dbReference type="PANTHER" id="PTHR33048">
    <property type="entry name" value="PTH11-LIKE INTEGRAL MEMBRANE PROTEIN (AFU_ORTHOLOGUE AFUA_5G11245)"/>
    <property type="match status" value="1"/>
</dbReference>
<gene>
    <name evidence="9" type="ORF">JX265_013128</name>
</gene>
<reference evidence="9" key="1">
    <citation type="submission" date="2021-03" db="EMBL/GenBank/DDBJ databases">
        <title>Revisited historic fungal species revealed as producer of novel bioactive compounds through whole genome sequencing and comparative genomics.</title>
        <authorList>
            <person name="Vignolle G.A."/>
            <person name="Hochenegger N."/>
            <person name="Mach R.L."/>
            <person name="Mach-Aigner A.R."/>
            <person name="Javad Rahimi M."/>
            <person name="Salim K.A."/>
            <person name="Chan C.M."/>
            <person name="Lim L.B.L."/>
            <person name="Cai F."/>
            <person name="Druzhinina I.S."/>
            <person name="U'Ren J.M."/>
            <person name="Derntl C."/>
        </authorList>
    </citation>
    <scope>NUCLEOTIDE SEQUENCE</scope>
    <source>
        <strain evidence="9">TUCIM 5799</strain>
    </source>
</reference>
<dbReference type="GO" id="GO:0016020">
    <property type="term" value="C:membrane"/>
    <property type="evidence" value="ECO:0007669"/>
    <property type="project" value="UniProtKB-SubCell"/>
</dbReference>
<keyword evidence="3 7" id="KW-1133">Transmembrane helix</keyword>
<feature type="region of interest" description="Disordered" evidence="6">
    <location>
        <begin position="300"/>
        <end position="353"/>
    </location>
</feature>
<dbReference type="InterPro" id="IPR049326">
    <property type="entry name" value="Rhodopsin_dom_fungi"/>
</dbReference>
<feature type="transmembrane region" description="Helical" evidence="7">
    <location>
        <begin position="51"/>
        <end position="75"/>
    </location>
</feature>
<dbReference type="AlphaFoldDB" id="A0A9P9W9C2"/>
<feature type="domain" description="Rhodopsin" evidence="8">
    <location>
        <begin position="34"/>
        <end position="254"/>
    </location>
</feature>
<dbReference type="Proteomes" id="UP000829685">
    <property type="component" value="Unassembled WGS sequence"/>
</dbReference>
<feature type="transmembrane region" description="Helical" evidence="7">
    <location>
        <begin position="128"/>
        <end position="145"/>
    </location>
</feature>
<feature type="transmembrane region" description="Helical" evidence="7">
    <location>
        <begin position="191"/>
        <end position="209"/>
    </location>
</feature>
<evidence type="ECO:0000256" key="4">
    <source>
        <dbReference type="ARBA" id="ARBA00023136"/>
    </source>
</evidence>
<evidence type="ECO:0000256" key="1">
    <source>
        <dbReference type="ARBA" id="ARBA00004141"/>
    </source>
</evidence>
<name>A0A9P9W9C2_9PEZI</name>
<evidence type="ECO:0000313" key="9">
    <source>
        <dbReference type="EMBL" id="KAI1852157.1"/>
    </source>
</evidence>
<evidence type="ECO:0000256" key="6">
    <source>
        <dbReference type="SAM" id="MobiDB-lite"/>
    </source>
</evidence>
<protein>
    <recommendedName>
        <fullName evidence="8">Rhodopsin domain-containing protein</fullName>
    </recommendedName>
</protein>
<evidence type="ECO:0000256" key="7">
    <source>
        <dbReference type="SAM" id="Phobius"/>
    </source>
</evidence>
<feature type="compositionally biased region" description="Basic residues" evidence="6">
    <location>
        <begin position="327"/>
        <end position="340"/>
    </location>
</feature>
<accession>A0A9P9W9C2</accession>
<evidence type="ECO:0000313" key="10">
    <source>
        <dbReference type="Proteomes" id="UP000829685"/>
    </source>
</evidence>
<dbReference type="Pfam" id="PF20684">
    <property type="entry name" value="Fung_rhodopsin"/>
    <property type="match status" value="1"/>
</dbReference>
<feature type="transmembrane region" description="Helical" evidence="7">
    <location>
        <begin position="20"/>
        <end position="39"/>
    </location>
</feature>
<keyword evidence="4 7" id="KW-0472">Membrane</keyword>
<proteinExistence type="inferred from homology"/>
<dbReference type="PANTHER" id="PTHR33048:SF42">
    <property type="entry name" value="INTEGRAL MEMBRANE PROTEIN"/>
    <property type="match status" value="1"/>
</dbReference>
<comment type="subcellular location">
    <subcellularLocation>
        <location evidence="1">Membrane</location>
        <topology evidence="1">Multi-pass membrane protein</topology>
    </subcellularLocation>
</comment>
<keyword evidence="10" id="KW-1185">Reference proteome</keyword>
<evidence type="ECO:0000256" key="5">
    <source>
        <dbReference type="ARBA" id="ARBA00038359"/>
    </source>
</evidence>